<dbReference type="AlphaFoldDB" id="A0A8H4FJ69"/>
<sequence length="254" mass="29248">MAGTRRPIGVSKRPMIPMKRPIDTFDFTETSPKRHHPDPHSTEGILSRIALSDLKSCFQEMLSDPLCGQAVEAHLQAYASKALKAESERTKRQADEIRKKASRAVAKAKEDAYDPQNRTFDIEDIGKAVDPYVRHALDLWRSGSRTNAPSLVFDLLMDFADWLIWKEWDYSVLGDNEDNDNVHLDIEDVFLGIVREELEKCEHPKEWLQRVETKDWASKVDKLNRSIDKNNINKSSCHKYVRLKQLLETGTEKD</sequence>
<evidence type="ECO:0000256" key="2">
    <source>
        <dbReference type="SAM" id="MobiDB-lite"/>
    </source>
</evidence>
<name>A0A8H4FJ69_COLGL</name>
<accession>A0A8H4FJ69</accession>
<reference evidence="3" key="1">
    <citation type="journal article" date="2020" name="Phytopathology">
        <title>Genome sequence and comparative analysis of Colletotrichum gloeosporioides isolated from Liriodendron leaves.</title>
        <authorList>
            <person name="Fu F.F."/>
            <person name="Hao Z."/>
            <person name="Wang P."/>
            <person name="Lu Y."/>
            <person name="Xue L.J."/>
            <person name="Wei G."/>
            <person name="Tian Y."/>
            <person name="Baishi H."/>
            <person name="Xu H."/>
            <person name="Shi J."/>
            <person name="Cheng T."/>
            <person name="Wang G."/>
            <person name="Yi Y."/>
            <person name="Chen J."/>
        </authorList>
    </citation>
    <scope>NUCLEOTIDE SEQUENCE</scope>
    <source>
        <strain evidence="3">Lc1</strain>
    </source>
</reference>
<dbReference type="RefSeq" id="XP_045262098.1">
    <property type="nucleotide sequence ID" value="XM_045400447.1"/>
</dbReference>
<dbReference type="EMBL" id="WVTB01000059">
    <property type="protein sequence ID" value="KAF3802939.1"/>
    <property type="molecule type" value="Genomic_DNA"/>
</dbReference>
<dbReference type="Proteomes" id="UP000613401">
    <property type="component" value="Unassembled WGS sequence"/>
</dbReference>
<comment type="caution">
    <text evidence="3">The sequence shown here is derived from an EMBL/GenBank/DDBJ whole genome shotgun (WGS) entry which is preliminary data.</text>
</comment>
<evidence type="ECO:0000256" key="1">
    <source>
        <dbReference type="SAM" id="Coils"/>
    </source>
</evidence>
<keyword evidence="1" id="KW-0175">Coiled coil</keyword>
<evidence type="ECO:0000313" key="3">
    <source>
        <dbReference type="EMBL" id="KAF3802939.1"/>
    </source>
</evidence>
<proteinExistence type="predicted"/>
<feature type="coiled-coil region" evidence="1">
    <location>
        <begin position="80"/>
        <end position="111"/>
    </location>
</feature>
<feature type="region of interest" description="Disordered" evidence="2">
    <location>
        <begin position="1"/>
        <end position="43"/>
    </location>
</feature>
<keyword evidence="4" id="KW-1185">Reference proteome</keyword>
<dbReference type="GeneID" id="69007479"/>
<evidence type="ECO:0000313" key="4">
    <source>
        <dbReference type="Proteomes" id="UP000613401"/>
    </source>
</evidence>
<organism evidence="3 4">
    <name type="scientific">Colletotrichum gloeosporioides</name>
    <name type="common">Anthracnose fungus</name>
    <name type="synonym">Glomerella cingulata</name>
    <dbReference type="NCBI Taxonomy" id="474922"/>
    <lineage>
        <taxon>Eukaryota</taxon>
        <taxon>Fungi</taxon>
        <taxon>Dikarya</taxon>
        <taxon>Ascomycota</taxon>
        <taxon>Pezizomycotina</taxon>
        <taxon>Sordariomycetes</taxon>
        <taxon>Hypocreomycetidae</taxon>
        <taxon>Glomerellales</taxon>
        <taxon>Glomerellaceae</taxon>
        <taxon>Colletotrichum</taxon>
        <taxon>Colletotrichum gloeosporioides species complex</taxon>
    </lineage>
</organism>
<gene>
    <name evidence="3" type="ORF">GCG54_00000306</name>
</gene>
<protein>
    <submittedName>
        <fullName evidence="3">Uncharacterized protein</fullName>
    </submittedName>
</protein>
<reference evidence="3" key="2">
    <citation type="submission" date="2020-03" db="EMBL/GenBank/DDBJ databases">
        <authorList>
            <person name="Fu F.-F."/>
            <person name="Chen J."/>
        </authorList>
    </citation>
    <scope>NUCLEOTIDE SEQUENCE</scope>
    <source>
        <strain evidence="3">Lc1</strain>
    </source>
</reference>